<accession>A0A150Q7D0</accession>
<organism evidence="2 3">
    <name type="scientific">Sorangium cellulosum</name>
    <name type="common">Polyangium cellulosum</name>
    <dbReference type="NCBI Taxonomy" id="56"/>
    <lineage>
        <taxon>Bacteria</taxon>
        <taxon>Pseudomonadati</taxon>
        <taxon>Myxococcota</taxon>
        <taxon>Polyangia</taxon>
        <taxon>Polyangiales</taxon>
        <taxon>Polyangiaceae</taxon>
        <taxon>Sorangium</taxon>
    </lineage>
</organism>
<comment type="caution">
    <text evidence="2">The sequence shown here is derived from an EMBL/GenBank/DDBJ whole genome shotgun (WGS) entry which is preliminary data.</text>
</comment>
<evidence type="ECO:0000313" key="3">
    <source>
        <dbReference type="Proteomes" id="UP000075604"/>
    </source>
</evidence>
<proteinExistence type="predicted"/>
<reference evidence="2 3" key="1">
    <citation type="submission" date="2014-02" db="EMBL/GenBank/DDBJ databases">
        <title>The small core and large imbalanced accessory genome model reveals a collaborative survival strategy of Sorangium cellulosum strains in nature.</title>
        <authorList>
            <person name="Han K."/>
            <person name="Peng R."/>
            <person name="Blom J."/>
            <person name="Li Y.-Z."/>
        </authorList>
    </citation>
    <scope>NUCLEOTIDE SEQUENCE [LARGE SCALE GENOMIC DNA]</scope>
    <source>
        <strain evidence="2 3">So0157-18</strain>
    </source>
</reference>
<dbReference type="EMBL" id="JELX01000571">
    <property type="protein sequence ID" value="KYF63864.1"/>
    <property type="molecule type" value="Genomic_DNA"/>
</dbReference>
<feature type="compositionally biased region" description="Pro residues" evidence="1">
    <location>
        <begin position="10"/>
        <end position="22"/>
    </location>
</feature>
<dbReference type="AlphaFoldDB" id="A0A150Q7D0"/>
<gene>
    <name evidence="2" type="ORF">BE04_13095</name>
</gene>
<name>A0A150Q7D0_SORCE</name>
<protein>
    <submittedName>
        <fullName evidence="2">Uncharacterized protein</fullName>
    </submittedName>
</protein>
<dbReference type="Proteomes" id="UP000075604">
    <property type="component" value="Unassembled WGS sequence"/>
</dbReference>
<evidence type="ECO:0000256" key="1">
    <source>
        <dbReference type="SAM" id="MobiDB-lite"/>
    </source>
</evidence>
<feature type="region of interest" description="Disordered" evidence="1">
    <location>
        <begin position="1"/>
        <end position="22"/>
    </location>
</feature>
<evidence type="ECO:0000313" key="2">
    <source>
        <dbReference type="EMBL" id="KYF63864.1"/>
    </source>
</evidence>
<sequence>MAVLVTATPRPSPPTPPTPPPSVSCVGSVAICCAWAGTAASAPFCAAVSRIRTLRSTVSPFKPARTVTRPPMVPLGVNVAVLAGPALMAPSSPRSTDHPTLMGASIRVAV</sequence>